<gene>
    <name evidence="2" type="ORF">JF887_02565</name>
</gene>
<organism evidence="2 3">
    <name type="scientific">Candidatus Amunia macphersoniae</name>
    <dbReference type="NCBI Taxonomy" id="3127014"/>
    <lineage>
        <taxon>Bacteria</taxon>
        <taxon>Bacillati</taxon>
        <taxon>Candidatus Dormiibacterota</taxon>
        <taxon>Candidatus Dormibacteria</taxon>
        <taxon>Candidatus Aeolococcales</taxon>
        <taxon>Candidatus Aeolococcaceae</taxon>
        <taxon>Candidatus Amunia</taxon>
    </lineage>
</organism>
<evidence type="ECO:0000259" key="1">
    <source>
        <dbReference type="Pfam" id="PF00582"/>
    </source>
</evidence>
<feature type="non-terminal residue" evidence="2">
    <location>
        <position position="68"/>
    </location>
</feature>
<dbReference type="InterPro" id="IPR006016">
    <property type="entry name" value="UspA"/>
</dbReference>
<dbReference type="InterPro" id="IPR014729">
    <property type="entry name" value="Rossmann-like_a/b/a_fold"/>
</dbReference>
<name>A0A934N8U8_9BACT</name>
<dbReference type="Proteomes" id="UP000614410">
    <property type="component" value="Unassembled WGS sequence"/>
</dbReference>
<reference evidence="2 3" key="1">
    <citation type="submission" date="2020-10" db="EMBL/GenBank/DDBJ databases">
        <title>Ca. Dormibacterota MAGs.</title>
        <authorList>
            <person name="Montgomery K."/>
        </authorList>
    </citation>
    <scope>NUCLEOTIDE SEQUENCE [LARGE SCALE GENOMIC DNA]</scope>
    <source>
        <strain evidence="2">Mitchell_Peninsula_5</strain>
    </source>
</reference>
<protein>
    <submittedName>
        <fullName evidence="2">Universal stress protein</fullName>
    </submittedName>
</protein>
<feature type="domain" description="UspA" evidence="1">
    <location>
        <begin position="18"/>
        <end position="59"/>
    </location>
</feature>
<dbReference type="AlphaFoldDB" id="A0A934N8U8"/>
<dbReference type="SUPFAM" id="SSF52402">
    <property type="entry name" value="Adenine nucleotide alpha hydrolases-like"/>
    <property type="match status" value="1"/>
</dbReference>
<accession>A0A934N8U8</accession>
<dbReference type="EMBL" id="JAEKNN010000009">
    <property type="protein sequence ID" value="MBJ7608302.1"/>
    <property type="molecule type" value="Genomic_DNA"/>
</dbReference>
<evidence type="ECO:0000313" key="2">
    <source>
        <dbReference type="EMBL" id="MBJ7608302.1"/>
    </source>
</evidence>
<dbReference type="Pfam" id="PF00582">
    <property type="entry name" value="Usp"/>
    <property type="match status" value="1"/>
</dbReference>
<evidence type="ECO:0000313" key="3">
    <source>
        <dbReference type="Proteomes" id="UP000614410"/>
    </source>
</evidence>
<proteinExistence type="predicted"/>
<comment type="caution">
    <text evidence="2">The sequence shown here is derived from an EMBL/GenBank/DDBJ whole genome shotgun (WGS) entry which is preliminary data.</text>
</comment>
<sequence>MPTNPPLHWRRRTGTEQMYSNIYVALDNSEHSDAASTVALDMAAAFGSRLIGMHVYAARMHDYRFKQM</sequence>
<dbReference type="Gene3D" id="3.40.50.620">
    <property type="entry name" value="HUPs"/>
    <property type="match status" value="1"/>
</dbReference>